<feature type="non-terminal residue" evidence="9">
    <location>
        <position position="153"/>
    </location>
</feature>
<comment type="caution">
    <text evidence="9">The sequence shown here is derived from an EMBL/GenBank/DDBJ whole genome shotgun (WGS) entry which is preliminary data.</text>
</comment>
<dbReference type="GO" id="GO:0005524">
    <property type="term" value="F:ATP binding"/>
    <property type="evidence" value="ECO:0007669"/>
    <property type="project" value="UniProtKB-KW"/>
</dbReference>
<evidence type="ECO:0000256" key="2">
    <source>
        <dbReference type="ARBA" id="ARBA00009747"/>
    </source>
</evidence>
<keyword evidence="8" id="KW-0460">Magnesium</keyword>
<dbReference type="RefSeq" id="WP_211246204.1">
    <property type="nucleotide sequence ID" value="NZ_SWAU01000292.1"/>
</dbReference>
<comment type="cofactor">
    <cofactor evidence="1">
        <name>Mg(2+)</name>
        <dbReference type="ChEBI" id="CHEBI:18420"/>
    </cofactor>
</comment>
<keyword evidence="4" id="KW-0548">Nucleotidyltransferase</keyword>
<reference evidence="9 10" key="1">
    <citation type="submission" date="2019-04" db="EMBL/GenBank/DDBJ databases">
        <title>Crypto-aerobic microbial life in anoxic (sulfidic) marine sediments.</title>
        <authorList>
            <person name="Bhattacharya S."/>
            <person name="Roy C."/>
            <person name="Mondal N."/>
            <person name="Sarkar J."/>
            <person name="Mandal S."/>
            <person name="Rameez M.J."/>
            <person name="Ghosh W."/>
        </authorList>
    </citation>
    <scope>NUCLEOTIDE SEQUENCE [LARGE SCALE GENOMIC DNA]</scope>
    <source>
        <strain evidence="9 10">SBBC</strain>
    </source>
</reference>
<evidence type="ECO:0000313" key="9">
    <source>
        <dbReference type="EMBL" id="TKA94728.1"/>
    </source>
</evidence>
<keyword evidence="5" id="KW-0479">Metal-binding</keyword>
<evidence type="ECO:0000256" key="8">
    <source>
        <dbReference type="ARBA" id="ARBA00022842"/>
    </source>
</evidence>
<evidence type="ECO:0000256" key="3">
    <source>
        <dbReference type="ARBA" id="ARBA00022679"/>
    </source>
</evidence>
<evidence type="ECO:0000313" key="10">
    <source>
        <dbReference type="Proteomes" id="UP000306340"/>
    </source>
</evidence>
<dbReference type="GO" id="GO:0070733">
    <property type="term" value="F:AMPylase activity"/>
    <property type="evidence" value="ECO:0007669"/>
    <property type="project" value="TreeGrafter"/>
</dbReference>
<proteinExistence type="inferred from homology"/>
<evidence type="ECO:0000256" key="4">
    <source>
        <dbReference type="ARBA" id="ARBA00022695"/>
    </source>
</evidence>
<dbReference type="PANTHER" id="PTHR32057">
    <property type="entry name" value="PROTEIN ADENYLYLTRANSFERASE SELO, MITOCHONDRIAL"/>
    <property type="match status" value="1"/>
</dbReference>
<name>A0A4U0YT21_9RHOB</name>
<dbReference type="PANTHER" id="PTHR32057:SF14">
    <property type="entry name" value="PROTEIN ADENYLYLTRANSFERASE SELO, MITOCHONDRIAL"/>
    <property type="match status" value="1"/>
</dbReference>
<evidence type="ECO:0000256" key="1">
    <source>
        <dbReference type="ARBA" id="ARBA00001946"/>
    </source>
</evidence>
<dbReference type="EMBL" id="SWAU01000292">
    <property type="protein sequence ID" value="TKA94728.1"/>
    <property type="molecule type" value="Genomic_DNA"/>
</dbReference>
<dbReference type="InterPro" id="IPR003846">
    <property type="entry name" value="SelO"/>
</dbReference>
<comment type="similarity">
    <text evidence="2">Belongs to the SELO family.</text>
</comment>
<dbReference type="Proteomes" id="UP000306340">
    <property type="component" value="Unassembled WGS sequence"/>
</dbReference>
<dbReference type="AlphaFoldDB" id="A0A4U0YT21"/>
<evidence type="ECO:0000256" key="6">
    <source>
        <dbReference type="ARBA" id="ARBA00022741"/>
    </source>
</evidence>
<keyword evidence="3" id="KW-0808">Transferase</keyword>
<sequence length="153" mass="15784">MPAPIFAFDNSYARDLPGLYVDWQAAQAPAPLLLRLNHGLAAELGLDPAALEAQGAEIFSGNAVPEGAQPLAQAYAGHQFGGFSPQLGDGRALLLGEVTTPGGRRDIQLKGSGRTPFSRGGDGKAALGPVLREYLIGEAMHALGIPTSRALAA</sequence>
<evidence type="ECO:0008006" key="11">
    <source>
        <dbReference type="Google" id="ProtNLM"/>
    </source>
</evidence>
<evidence type="ECO:0000256" key="7">
    <source>
        <dbReference type="ARBA" id="ARBA00022840"/>
    </source>
</evidence>
<keyword evidence="6" id="KW-0547">Nucleotide-binding</keyword>
<dbReference type="Pfam" id="PF02696">
    <property type="entry name" value="SelO"/>
    <property type="match status" value="1"/>
</dbReference>
<protein>
    <recommendedName>
        <fullName evidence="11">Selenoprotein O</fullName>
    </recommendedName>
</protein>
<evidence type="ECO:0000256" key="5">
    <source>
        <dbReference type="ARBA" id="ARBA00022723"/>
    </source>
</evidence>
<keyword evidence="7" id="KW-0067">ATP-binding</keyword>
<organism evidence="9 10">
    <name type="scientific">Cereibacter changlensis</name>
    <dbReference type="NCBI Taxonomy" id="402884"/>
    <lineage>
        <taxon>Bacteria</taxon>
        <taxon>Pseudomonadati</taxon>
        <taxon>Pseudomonadota</taxon>
        <taxon>Alphaproteobacteria</taxon>
        <taxon>Rhodobacterales</taxon>
        <taxon>Paracoccaceae</taxon>
        <taxon>Cereibacter</taxon>
    </lineage>
</organism>
<gene>
    <name evidence="9" type="ORF">FAZ78_20715</name>
</gene>
<accession>A0A4U0YT21</accession>
<dbReference type="GO" id="GO:0046872">
    <property type="term" value="F:metal ion binding"/>
    <property type="evidence" value="ECO:0007669"/>
    <property type="project" value="UniProtKB-KW"/>
</dbReference>